<evidence type="ECO:0000313" key="10">
    <source>
        <dbReference type="EMBL" id="KAK3804155.1"/>
    </source>
</evidence>
<feature type="region of interest" description="Disordered" evidence="8">
    <location>
        <begin position="1805"/>
        <end position="1840"/>
    </location>
</feature>
<dbReference type="InterPro" id="IPR022613">
    <property type="entry name" value="CH_CAMSAP_2"/>
</dbReference>
<keyword evidence="2" id="KW-0963">Cytoplasm</keyword>
<feature type="compositionally biased region" description="Basic and acidic residues" evidence="8">
    <location>
        <begin position="272"/>
        <end position="293"/>
    </location>
</feature>
<evidence type="ECO:0000256" key="6">
    <source>
        <dbReference type="PROSITE-ProRule" id="PRU00841"/>
    </source>
</evidence>
<dbReference type="PROSITE" id="PS51508">
    <property type="entry name" value="CKK"/>
    <property type="match status" value="1"/>
</dbReference>
<feature type="compositionally biased region" description="Low complexity" evidence="8">
    <location>
        <begin position="2287"/>
        <end position="2311"/>
    </location>
</feature>
<feature type="compositionally biased region" description="Polar residues" evidence="8">
    <location>
        <begin position="2671"/>
        <end position="2687"/>
    </location>
</feature>
<dbReference type="InterPro" id="IPR058042">
    <property type="entry name" value="CAMSAP_N"/>
</dbReference>
<sequence>MSALLEIPDRSNASLSPSPGMRHWVSTSRSRSPRVAQVCLADEDEFLSCDDDEEIAPTQAERCTNVSECETPTIHIKHSTREADGCREIGGPCGGSVDSSTSSTLVCGANPESYDRCLEVEPDKRRSSRQAQVDDPPDVAGVEVETTGYHKVGGAIVSAGLDAASTVGFGSAFTDLHGLCGFERDTESQANGSFTDNPEAHCVVKRENLSSVLGEEHTNSFNDKHFDVQSPSAEESGRGMSPCDVDETNFTSASKNFAPQGSENASLLTDSCRNDQHDGHNDSEIDYSRKEENPCNGLSGHRAVDENVHNVGTSGAVSSSELRSATAFDFPPLCQSFQTCENPSSSTPASPCDSPGVFFSCCTSLSDIRDDTHSGRSGQKSLAVPAPQAITQPHTTPKRGVEAQAQQSLVKGVKHQTALGKQRSRNSRRHREQQGSTGTSDQVEKSKGGRPQHPEQKQTSRAISKTSEGAVDGAPFGSCPRAPLSQRRDARKSLAPLAISQTSPARRAKSASPIPTRIPRPVVRERVVKRAPSGPTLPSERRRVDTPKRVASCPEGVTTFRDWSKSKSALKNPPHTDTQSRSKFVSGRGGTAWVVPVTSEHINTSPVKIREDSYNTYARNTFSSTTKRRNKVYQRGSISQRKVSDVQTSAVIKRKLLEASNWYYPTPPSSCPPHSPVSFPSVGSSPIVLVNQQSEENFFFPKASINESPQTDQHIFPKEAKEVESHTSEISASVSDTNTLMTSDGEVSEFNLTDRKRLEFASSSSGKRTQKSVTIEESKNKPTSWTGDAQPSSRSRTDKRDKQPSLWSGIGNGDKKSSSWSVTDNRDKQPSLWSAASNGDKQPSSWRGSDNGDKQPSSWNVTDNEDKQPSSWSGTDNGDKQPSSWSGTDNGDKQPSSYSGASNGDKQPSSWNVIDNGDKLPSSWRGSDNGDKQPSSWNVTDNEDKQPSSWSGTDNGDKQPSSHSGASNGDKQPSSWSGVNNGDKQLQTMEINNHLHGILLTMEINYHLLGGILTMEINNHLPGMGLPKEINYHLLIVGLVMEINNHLHGVELTMEINNHLFGLGLTMEINNHLHGVVLAIEINNHLCGVGLTGMSSHLHGVLYNYPDSLQPYSLDYVTSNVQPPSLDSLASRFQNTVSVHDKVPTLDSLASHFQPYSLDSLMVNSSQLESSNSCRRLTSTYPLPPNSEQQNVCLADSTYGSLPLTADSIMDSLSSPSSLPISYASTNPGKDELNLCSCDVVPGQESESEDSLEDYNWIDMSGVGETNKFARRLRQRMVYKSKLRASLAWLLSKVYGADVPREMQDPFYETSQGQLALRPVLVNLMSSSELYCQACAKIFPDTHAQWSGHWSIIQVLSRKGIYVSDTHESAVTETVLVQTAPFKLKAHLALIDALMRAYLCEVASVEKVVKAVRSFTSFPASSELPGSPEEALKFWVNKVCSLISKDGVGACHRAKHLLEGDAGQKVLVTTSATDGSSTEPVNVPLLEDLMGDVGDGSSVAALIAYYRPHLLDIKNICLKESIGIADSLYNLRLIGQFCRAHLPWRRFHLSYEDLLYTHASMHINICTFLADLFFCFEGSCTGVANSAANAIKNAKEKLDAMPAAGKRSVPNNPSSVSAVASPVPISNATKKSFQHRGSVEDTAGNLGMAARSGTPGAPPGQHQPLLPRRSGGRRSFAQDDGSGVGGLLSSGVSTSSPPTSRRGRRTVSLCSPQDRDIVQRSVIAWQDDQNVANCQTREQRRASGGGRGAGNLLANVSMDSNLDRSLNTEGSLSLDLGDMNTPRTGHQSALDPSHPDYLEIESVTSGQPSRFASPHSVGHPTGRLTAGGEVKDGGEKTGLEPLMPAVLKPMKERDALLSKAQERGDRTPRRRKISSPTEPSSYMYQQHPHQQHQPPHQLAAAGDELGVSLSASSSETTVSPLPGEEGPCQFLPQTYAGQPYGTESLDSAGELPNSARSNAFSVAESYTLQDRPNTVQEARAAGIPVVSDSVASVSTIAGRPDCSSREGSVASSGDYSDHESHKIHQDHKIRESSQQSEFGREHNSSGQAFTTGPVLDTSDKPAMVNFDHLGSTSSHNNNNNSSSSSSSNNNSLISSALKAPPVSNTTNFAELKRLKDNLEFNVDKVDNSALIYMQSGSHGGSYSKSPGGSDLKSTFINSQAQGYGKTTTFGQLSPMAERSTSHTINNGRSSPGSAAQSNGSLMTTSDPGSSELQQLRLKLEQKRKEIERKKHRQEAQQNKMRQRLGKAAFMRVVSKHMEEGEEGEEGESVAPAFSTAAQIQARLGFSPQRQPLSRPQPVLGQGQLGSGVVLPPEASAQRFTDWRSQSQRKTGAVAEQARGSSPSPEVSGAAPNLAGGSGHAFSRAGIQQTIDNVRNKWFSGGSNDSTNLLVGPGLDSEDQADGQESSFRLHDNDLLMLGGSPRLSPNRLSTSPHAVDHPSQNHSESFGLSQPKRAGSVPRQMPSPAPQAQQRRASDSAGEAYDPQQQQYQEYDSSLDKLNSSLSDLQGEIMRLSLQHEQGKVNGMPPSAGDPRLSSALSAIGSTAGGTVHQQKQSAQLRPIHGIPQQAGYVNTDKQQLHDPPATSVPYNQHQQRLVDGLVQTDLPSASSSQQQHSKPVSKRDPAQQQQSVQNQVVNSQEEVPQSKEGGFFVSFGDDSSPKRAKPRLGEHRSTPTAQGTTHTLASSAGRQQQQLQQQQQNLWVQQSDLIASPELDPAVAAVVASQAVAPLTPASKGDLSGEDKGGSPSVGFVIQDQSSKAVDPSAEDEMQRKKTKLMEMQRKRKEDQERKKAEKEAELARKQEEKMFKEEEQERRKAEERARRDQIFQQYLQKKAEDDVDGPPSSHAQAVARAKVKRRDRSASNSLAATKQRPKSMFVKAATPEPGALGGRDSCNSSQEDLARAAAGGRSTPGVMSAMRSAYHFRMPQQNRMRKAVSCNTLQGPAAGQATFRRPPSPDLYKLKQQQRGNSQDSGSDNGSNQGSNPGSEFSGPKLYVKPSAKSNRHIIVNAISHCCLAGSVNTDQKNKVLEEMSKCDANHFLILFRDAGCQYRGLFILYPESEEAVKVCGVGPRHITNKMCEKFYKYNSGGKSFSEIVSKKHLSVSVDAVVLLNSLWKSGKAAVKR</sequence>
<feature type="region of interest" description="Disordered" evidence="8">
    <location>
        <begin position="565"/>
        <end position="585"/>
    </location>
</feature>
<feature type="compositionally biased region" description="Low complexity" evidence="8">
    <location>
        <begin position="1608"/>
        <end position="1621"/>
    </location>
</feature>
<feature type="compositionally biased region" description="Polar residues" evidence="8">
    <location>
        <begin position="781"/>
        <end position="794"/>
    </location>
</feature>
<dbReference type="SUPFAM" id="SSF47576">
    <property type="entry name" value="Calponin-homology domain, CH-domain"/>
    <property type="match status" value="1"/>
</dbReference>
<feature type="region of interest" description="Disordered" evidence="8">
    <location>
        <begin position="2727"/>
        <end position="2912"/>
    </location>
</feature>
<evidence type="ECO:0000256" key="3">
    <source>
        <dbReference type="ARBA" id="ARBA00022701"/>
    </source>
</evidence>
<dbReference type="InterPro" id="IPR014797">
    <property type="entry name" value="CKK_CAMSAP"/>
</dbReference>
<feature type="region of interest" description="Disordered" evidence="8">
    <location>
        <begin position="221"/>
        <end position="242"/>
    </location>
</feature>
<feature type="compositionally biased region" description="Polar residues" evidence="8">
    <location>
        <begin position="728"/>
        <end position="742"/>
    </location>
</feature>
<dbReference type="SMART" id="SM01051">
    <property type="entry name" value="CAMSAP_CKK"/>
    <property type="match status" value="1"/>
</dbReference>
<comment type="domain">
    <text evidence="6">The CKK domain binds microtubules.</text>
</comment>
<reference evidence="10" key="1">
    <citation type="journal article" date="2023" name="G3 (Bethesda)">
        <title>A reference genome for the long-term kleptoplast-retaining sea slug Elysia crispata morphotype clarki.</title>
        <authorList>
            <person name="Eastman K.E."/>
            <person name="Pendleton A.L."/>
            <person name="Shaikh M.A."/>
            <person name="Suttiyut T."/>
            <person name="Ogas R."/>
            <person name="Tomko P."/>
            <person name="Gavelis G."/>
            <person name="Widhalm J.R."/>
            <person name="Wisecaver J.H."/>
        </authorList>
    </citation>
    <scope>NUCLEOTIDE SEQUENCE</scope>
    <source>
        <strain evidence="10">ECLA1</strain>
    </source>
</reference>
<dbReference type="InterPro" id="IPR036872">
    <property type="entry name" value="CH_dom_sf"/>
</dbReference>
<dbReference type="Pfam" id="PF11971">
    <property type="entry name" value="CAMSAP_CH"/>
    <property type="match status" value="1"/>
</dbReference>
<dbReference type="GO" id="GO:0031175">
    <property type="term" value="P:neuron projection development"/>
    <property type="evidence" value="ECO:0007669"/>
    <property type="project" value="InterPro"/>
</dbReference>
<feature type="compositionally biased region" description="Low complexity" evidence="8">
    <location>
        <begin position="1904"/>
        <end position="1919"/>
    </location>
</feature>
<dbReference type="Pfam" id="PF08683">
    <property type="entry name" value="CAMSAP_CKK"/>
    <property type="match status" value="1"/>
</dbReference>
<feature type="region of interest" description="Disordered" evidence="8">
    <location>
        <begin position="1996"/>
        <end position="2102"/>
    </location>
</feature>
<feature type="compositionally biased region" description="Basic and acidic residues" evidence="8">
    <location>
        <begin position="2015"/>
        <end position="2031"/>
    </location>
</feature>
<dbReference type="FunFam" id="3.10.20.360:FF:000002">
    <property type="entry name" value="Patronin, isoform M"/>
    <property type="match status" value="1"/>
</dbReference>
<feature type="region of interest" description="Disordered" evidence="8">
    <location>
        <begin position="1645"/>
        <end position="1708"/>
    </location>
</feature>
<evidence type="ECO:0000256" key="4">
    <source>
        <dbReference type="ARBA" id="ARBA00023054"/>
    </source>
</evidence>
<dbReference type="SUPFAM" id="SSF50346">
    <property type="entry name" value="PRC-barrel domain"/>
    <property type="match status" value="1"/>
</dbReference>
<evidence type="ECO:0000256" key="5">
    <source>
        <dbReference type="ARBA" id="ARBA00023212"/>
    </source>
</evidence>
<dbReference type="InterPro" id="IPR032940">
    <property type="entry name" value="CAMSAP"/>
</dbReference>
<feature type="region of interest" description="Disordered" evidence="8">
    <location>
        <begin position="121"/>
        <end position="140"/>
    </location>
</feature>
<feature type="compositionally biased region" description="Basic residues" evidence="8">
    <location>
        <begin position="422"/>
        <end position="431"/>
    </location>
</feature>
<feature type="compositionally biased region" description="Polar residues" evidence="8">
    <location>
        <begin position="831"/>
        <end position="862"/>
    </location>
</feature>
<feature type="compositionally biased region" description="Low complexity" evidence="8">
    <location>
        <begin position="2624"/>
        <end position="2640"/>
    </location>
</feature>
<feature type="compositionally biased region" description="Basic and acidic residues" evidence="8">
    <location>
        <begin position="442"/>
        <end position="458"/>
    </location>
</feature>
<keyword evidence="4 7" id="KW-0175">Coiled coil</keyword>
<feature type="region of interest" description="Disordered" evidence="8">
    <location>
        <begin position="1858"/>
        <end position="1953"/>
    </location>
</feature>
<feature type="compositionally biased region" description="Polar residues" evidence="8">
    <location>
        <begin position="256"/>
        <end position="271"/>
    </location>
</feature>
<feature type="compositionally biased region" description="Polar residues" evidence="8">
    <location>
        <begin position="2181"/>
        <end position="2210"/>
    </location>
</feature>
<dbReference type="Pfam" id="PF25532">
    <property type="entry name" value="CH_CAMSAP2_N"/>
    <property type="match status" value="1"/>
</dbReference>
<feature type="compositionally biased region" description="Polar residues" evidence="8">
    <location>
        <begin position="2005"/>
        <end position="2014"/>
    </location>
</feature>
<feature type="compositionally biased region" description="Polar residues" evidence="8">
    <location>
        <begin position="761"/>
        <end position="773"/>
    </location>
</feature>
<dbReference type="GO" id="GO:0007026">
    <property type="term" value="P:negative regulation of microtubule depolymerization"/>
    <property type="evidence" value="ECO:0007669"/>
    <property type="project" value="TreeGrafter"/>
</dbReference>
<feature type="compositionally biased region" description="Polar residues" evidence="8">
    <location>
        <begin position="1874"/>
        <end position="1884"/>
    </location>
</feature>
<comment type="caution">
    <text evidence="10">The sequence shown here is derived from an EMBL/GenBank/DDBJ whole genome shotgun (WGS) entry which is preliminary data.</text>
</comment>
<protein>
    <recommendedName>
        <fullName evidence="9">CKK domain-containing protein</fullName>
    </recommendedName>
</protein>
<feature type="region of interest" description="Disordered" evidence="8">
    <location>
        <begin position="1"/>
        <end position="27"/>
    </location>
</feature>
<feature type="region of interest" description="Disordered" evidence="8">
    <location>
        <begin position="2165"/>
        <end position="2212"/>
    </location>
</feature>
<dbReference type="Pfam" id="PF17095">
    <property type="entry name" value="CAMSAP_CC1"/>
    <property type="match status" value="1"/>
</dbReference>
<keyword evidence="5" id="KW-0206">Cytoskeleton</keyword>
<feature type="region of interest" description="Disordered" evidence="8">
    <location>
        <begin position="2414"/>
        <end position="2484"/>
    </location>
</feature>
<dbReference type="GO" id="GO:0030507">
    <property type="term" value="F:spectrin binding"/>
    <property type="evidence" value="ECO:0007669"/>
    <property type="project" value="InterPro"/>
</dbReference>
<feature type="region of interest" description="Disordered" evidence="8">
    <location>
        <begin position="2226"/>
        <end position="2246"/>
    </location>
</feature>
<organism evidence="10 11">
    <name type="scientific">Elysia crispata</name>
    <name type="common">lettuce slug</name>
    <dbReference type="NCBI Taxonomy" id="231223"/>
    <lineage>
        <taxon>Eukaryota</taxon>
        <taxon>Metazoa</taxon>
        <taxon>Spiralia</taxon>
        <taxon>Lophotrochozoa</taxon>
        <taxon>Mollusca</taxon>
        <taxon>Gastropoda</taxon>
        <taxon>Heterobranchia</taxon>
        <taxon>Euthyneura</taxon>
        <taxon>Panpulmonata</taxon>
        <taxon>Sacoglossa</taxon>
        <taxon>Placobranchoidea</taxon>
        <taxon>Plakobranchidae</taxon>
        <taxon>Elysia</taxon>
    </lineage>
</organism>
<feature type="compositionally biased region" description="Polar residues" evidence="8">
    <location>
        <begin position="2603"/>
        <end position="2615"/>
    </location>
</feature>
<name>A0AAE1BDL3_9GAST</name>
<dbReference type="PANTHER" id="PTHR21595">
    <property type="entry name" value="PATRONIN"/>
    <property type="match status" value="1"/>
</dbReference>
<feature type="region of interest" description="Disordered" evidence="8">
    <location>
        <begin position="760"/>
        <end position="982"/>
    </location>
</feature>
<dbReference type="Proteomes" id="UP001283361">
    <property type="component" value="Unassembled WGS sequence"/>
</dbReference>
<dbReference type="InterPro" id="IPR011033">
    <property type="entry name" value="PRC_barrel-like_sf"/>
</dbReference>
<evidence type="ECO:0000259" key="9">
    <source>
        <dbReference type="PROSITE" id="PS51508"/>
    </source>
</evidence>
<feature type="region of interest" description="Disordered" evidence="8">
    <location>
        <begin position="256"/>
        <end position="294"/>
    </location>
</feature>
<comment type="subcellular location">
    <subcellularLocation>
        <location evidence="1">Cytoplasm</location>
        <location evidence="1">Cytoskeleton</location>
    </subcellularLocation>
</comment>
<feature type="compositionally biased region" description="Basic and acidic residues" evidence="8">
    <location>
        <begin position="2766"/>
        <end position="2823"/>
    </location>
</feature>
<evidence type="ECO:0000256" key="1">
    <source>
        <dbReference type="ARBA" id="ARBA00004245"/>
    </source>
</evidence>
<feature type="compositionally biased region" description="Low complexity" evidence="8">
    <location>
        <begin position="1885"/>
        <end position="1897"/>
    </location>
</feature>
<feature type="region of interest" description="Disordered" evidence="8">
    <location>
        <begin position="370"/>
        <end position="516"/>
    </location>
</feature>
<evidence type="ECO:0000256" key="8">
    <source>
        <dbReference type="SAM" id="MobiDB-lite"/>
    </source>
</evidence>
<feature type="compositionally biased region" description="Polar residues" evidence="8">
    <location>
        <begin position="2426"/>
        <end position="2448"/>
    </location>
</feature>
<comment type="similarity">
    <text evidence="6">Belongs to the CAMSAP1 family.</text>
</comment>
<dbReference type="Gene3D" id="3.10.20.360">
    <property type="entry name" value="CKK domain"/>
    <property type="match status" value="1"/>
</dbReference>
<feature type="compositionally biased region" description="Basic and acidic residues" evidence="8">
    <location>
        <begin position="1829"/>
        <end position="1838"/>
    </location>
</feature>
<keyword evidence="11" id="KW-1185">Reference proteome</keyword>
<dbReference type="PANTHER" id="PTHR21595:SF0">
    <property type="entry name" value="PATRONIN"/>
    <property type="match status" value="1"/>
</dbReference>
<feature type="region of interest" description="Disordered" evidence="8">
    <location>
        <begin position="2603"/>
        <end position="2693"/>
    </location>
</feature>
<accession>A0AAE1BDL3</accession>
<gene>
    <name evidence="10" type="ORF">RRG08_047623</name>
</gene>
<feature type="compositionally biased region" description="Polar residues" evidence="8">
    <location>
        <begin position="869"/>
        <end position="913"/>
    </location>
</feature>
<evidence type="ECO:0000256" key="2">
    <source>
        <dbReference type="ARBA" id="ARBA00022490"/>
    </source>
</evidence>
<dbReference type="GO" id="GO:0051011">
    <property type="term" value="F:microtubule minus-end binding"/>
    <property type="evidence" value="ECO:0007669"/>
    <property type="project" value="TreeGrafter"/>
</dbReference>
<feature type="compositionally biased region" description="Low complexity" evidence="8">
    <location>
        <begin position="2071"/>
        <end position="2095"/>
    </location>
</feature>
<feature type="compositionally biased region" description="Low complexity" evidence="8">
    <location>
        <begin position="2966"/>
        <end position="2985"/>
    </location>
</feature>
<keyword evidence="3 6" id="KW-0493">Microtubule</keyword>
<evidence type="ECO:0000256" key="7">
    <source>
        <dbReference type="SAM" id="Coils"/>
    </source>
</evidence>
<feature type="compositionally biased region" description="Polar residues" evidence="8">
    <location>
        <begin position="947"/>
        <end position="982"/>
    </location>
</feature>
<dbReference type="GO" id="GO:0005516">
    <property type="term" value="F:calmodulin binding"/>
    <property type="evidence" value="ECO:0007669"/>
    <property type="project" value="InterPro"/>
</dbReference>
<dbReference type="InterPro" id="IPR038209">
    <property type="entry name" value="CKK_dom_sf"/>
</dbReference>
<evidence type="ECO:0000313" key="11">
    <source>
        <dbReference type="Proteomes" id="UP001283361"/>
    </source>
</evidence>
<proteinExistence type="inferred from homology"/>
<feature type="domain" description="CKK" evidence="9">
    <location>
        <begin position="2989"/>
        <end position="3123"/>
    </location>
</feature>
<feature type="region of interest" description="Disordered" evidence="8">
    <location>
        <begin position="2287"/>
        <end position="2360"/>
    </location>
</feature>
<feature type="coiled-coil region" evidence="7">
    <location>
        <begin position="2488"/>
        <end position="2515"/>
    </location>
</feature>
<dbReference type="GO" id="GO:0031122">
    <property type="term" value="P:cytoplasmic microtubule organization"/>
    <property type="evidence" value="ECO:0007669"/>
    <property type="project" value="TreeGrafter"/>
</dbReference>
<feature type="compositionally biased region" description="Low complexity" evidence="8">
    <location>
        <begin position="1689"/>
        <end position="1700"/>
    </location>
</feature>
<dbReference type="InterPro" id="IPR031372">
    <property type="entry name" value="CAMSAP_CC1"/>
</dbReference>
<dbReference type="GO" id="GO:0036449">
    <property type="term" value="C:microtubule minus-end"/>
    <property type="evidence" value="ECO:0007669"/>
    <property type="project" value="TreeGrafter"/>
</dbReference>
<feature type="compositionally biased region" description="Basic and acidic residues" evidence="8">
    <location>
        <begin position="1858"/>
        <end position="1867"/>
    </location>
</feature>
<feature type="region of interest" description="Disordered" evidence="8">
    <location>
        <begin position="720"/>
        <end position="742"/>
    </location>
</feature>
<feature type="region of interest" description="Disordered" evidence="8">
    <location>
        <begin position="2942"/>
        <end position="2993"/>
    </location>
</feature>
<dbReference type="EMBL" id="JAWDGP010000039">
    <property type="protein sequence ID" value="KAK3804155.1"/>
    <property type="molecule type" value="Genomic_DNA"/>
</dbReference>
<feature type="region of interest" description="Disordered" evidence="8">
    <location>
        <begin position="1602"/>
        <end position="1621"/>
    </location>
</feature>